<sequence length="158" mass="15860">MKRIVLAATAAIALAGSASFAQAGNVEIGMLVCNVAGGDGFVFGSTKQVACTYNPALPNLPPETYSGVISRYGVDLGFTGGSVMKWAVLATSFDAYGPGALAGRYGGVGAEVTAALGVGTNVLVRQSARDFVLQPVSVQGQTGLNVALGVAGFELASR</sequence>
<keyword evidence="1" id="KW-0732">Signal</keyword>
<protein>
    <submittedName>
        <fullName evidence="2">DUF992 domain-containing protein</fullName>
    </submittedName>
</protein>
<evidence type="ECO:0000313" key="2">
    <source>
        <dbReference type="EMBL" id="PSJ57722.1"/>
    </source>
</evidence>
<accession>A0A2P7S5J7</accession>
<dbReference type="Pfam" id="PF06186">
    <property type="entry name" value="DUF992"/>
    <property type="match status" value="1"/>
</dbReference>
<reference evidence="2 3" key="1">
    <citation type="submission" date="2018-03" db="EMBL/GenBank/DDBJ databases">
        <title>The draft genome of Mesorhizobium sp. 6GN-30.</title>
        <authorList>
            <person name="Liu L."/>
            <person name="Li L."/>
            <person name="Wang T."/>
            <person name="Zhang X."/>
            <person name="Liang L."/>
        </authorList>
    </citation>
    <scope>NUCLEOTIDE SEQUENCE [LARGE SCALE GENOMIC DNA]</scope>
    <source>
        <strain evidence="2 3">6GN30</strain>
    </source>
</reference>
<gene>
    <name evidence="2" type="ORF">C7I84_16985</name>
</gene>
<dbReference type="EMBL" id="PXYK01000016">
    <property type="protein sequence ID" value="PSJ57722.1"/>
    <property type="molecule type" value="Genomic_DNA"/>
</dbReference>
<feature type="chain" id="PRO_5015194173" evidence="1">
    <location>
        <begin position="24"/>
        <end position="158"/>
    </location>
</feature>
<dbReference type="RefSeq" id="WP_106773402.1">
    <property type="nucleotide sequence ID" value="NZ_PXYK01000016.1"/>
</dbReference>
<evidence type="ECO:0000256" key="1">
    <source>
        <dbReference type="SAM" id="SignalP"/>
    </source>
</evidence>
<dbReference type="Proteomes" id="UP000241229">
    <property type="component" value="Unassembled WGS sequence"/>
</dbReference>
<comment type="caution">
    <text evidence="2">The sequence shown here is derived from an EMBL/GenBank/DDBJ whole genome shotgun (WGS) entry which is preliminary data.</text>
</comment>
<feature type="signal peptide" evidence="1">
    <location>
        <begin position="1"/>
        <end position="23"/>
    </location>
</feature>
<dbReference type="AlphaFoldDB" id="A0A2P7S5J7"/>
<keyword evidence="3" id="KW-1185">Reference proteome</keyword>
<dbReference type="OrthoDB" id="7362478at2"/>
<proteinExistence type="predicted"/>
<dbReference type="InterPro" id="IPR009333">
    <property type="entry name" value="DUF992"/>
</dbReference>
<evidence type="ECO:0000313" key="3">
    <source>
        <dbReference type="Proteomes" id="UP000241229"/>
    </source>
</evidence>
<organism evidence="2 3">
    <name type="scientific">Kumtagia ephedrae</name>
    <dbReference type="NCBI Taxonomy" id="2116701"/>
    <lineage>
        <taxon>Bacteria</taxon>
        <taxon>Pseudomonadati</taxon>
        <taxon>Pseudomonadota</taxon>
        <taxon>Alphaproteobacteria</taxon>
        <taxon>Hyphomicrobiales</taxon>
        <taxon>Phyllobacteriaceae</taxon>
        <taxon>Kumtagia</taxon>
    </lineage>
</organism>
<name>A0A2P7S5J7_9HYPH</name>